<accession>A0A8E2E7A1</accession>
<dbReference type="OrthoDB" id="5273928at2759"/>
<gene>
    <name evidence="1" type="ORF">K432DRAFT_383724</name>
</gene>
<proteinExistence type="predicted"/>
<organism evidence="1 2">
    <name type="scientific">Lepidopterella palustris CBS 459.81</name>
    <dbReference type="NCBI Taxonomy" id="1314670"/>
    <lineage>
        <taxon>Eukaryota</taxon>
        <taxon>Fungi</taxon>
        <taxon>Dikarya</taxon>
        <taxon>Ascomycota</taxon>
        <taxon>Pezizomycotina</taxon>
        <taxon>Dothideomycetes</taxon>
        <taxon>Pleosporomycetidae</taxon>
        <taxon>Mytilinidiales</taxon>
        <taxon>Argynnaceae</taxon>
        <taxon>Lepidopterella</taxon>
    </lineage>
</organism>
<sequence length="392" mass="44388">MSRNAFLYGMYTRSRVEQKVKVDETSGQEYLESTTQMRSMIPSWQWQTRGMKSDPKQWTNSGPGAARLDAVALRSVAWNIDHITPEILECVPWVVGKRIADYLTRTETWNLKTWKTFAAAYPEENDRILAQYKITIRTREGENLYELDSITKFLSALPFNHITMLNIQRLKFTKNAMLAVSRIPNLGILALDLSWGDNCPDSISATFMQRWCRLVVEEGRLSKLKVIALRSFELSLLSLHHLAGHPALVLCNIESLKSKVEWDDGAKSSCGWELLSSTEVDGDLKSMWNDPKSTVHQILQKVYKYAVKQTKPDAEHEMSRPATLSIDYGAARSSLGATSLSSLWYTRVAPLPEASSIPRETITTYEPQGPVKKKRKLRPGKQMDIGDILGGF</sequence>
<reference evidence="1 2" key="1">
    <citation type="journal article" date="2016" name="Nat. Commun.">
        <title>Ectomycorrhizal ecology is imprinted in the genome of the dominant symbiotic fungus Cenococcum geophilum.</title>
        <authorList>
            <consortium name="DOE Joint Genome Institute"/>
            <person name="Peter M."/>
            <person name="Kohler A."/>
            <person name="Ohm R.A."/>
            <person name="Kuo A."/>
            <person name="Krutzmann J."/>
            <person name="Morin E."/>
            <person name="Arend M."/>
            <person name="Barry K.W."/>
            <person name="Binder M."/>
            <person name="Choi C."/>
            <person name="Clum A."/>
            <person name="Copeland A."/>
            <person name="Grisel N."/>
            <person name="Haridas S."/>
            <person name="Kipfer T."/>
            <person name="LaButti K."/>
            <person name="Lindquist E."/>
            <person name="Lipzen A."/>
            <person name="Maire R."/>
            <person name="Meier B."/>
            <person name="Mihaltcheva S."/>
            <person name="Molinier V."/>
            <person name="Murat C."/>
            <person name="Poggeler S."/>
            <person name="Quandt C.A."/>
            <person name="Sperisen C."/>
            <person name="Tritt A."/>
            <person name="Tisserant E."/>
            <person name="Crous P.W."/>
            <person name="Henrissat B."/>
            <person name="Nehls U."/>
            <person name="Egli S."/>
            <person name="Spatafora J.W."/>
            <person name="Grigoriev I.V."/>
            <person name="Martin F.M."/>
        </authorList>
    </citation>
    <scope>NUCLEOTIDE SEQUENCE [LARGE SCALE GENOMIC DNA]</scope>
    <source>
        <strain evidence="1 2">CBS 459.81</strain>
    </source>
</reference>
<protein>
    <submittedName>
        <fullName evidence="1">Uncharacterized protein</fullName>
    </submittedName>
</protein>
<evidence type="ECO:0000313" key="1">
    <source>
        <dbReference type="EMBL" id="OCK78623.1"/>
    </source>
</evidence>
<keyword evidence="2" id="KW-1185">Reference proteome</keyword>
<dbReference type="AlphaFoldDB" id="A0A8E2E7A1"/>
<name>A0A8E2E7A1_9PEZI</name>
<dbReference type="EMBL" id="KV745048">
    <property type="protein sequence ID" value="OCK78623.1"/>
    <property type="molecule type" value="Genomic_DNA"/>
</dbReference>
<evidence type="ECO:0000313" key="2">
    <source>
        <dbReference type="Proteomes" id="UP000250266"/>
    </source>
</evidence>
<dbReference type="Proteomes" id="UP000250266">
    <property type="component" value="Unassembled WGS sequence"/>
</dbReference>